<reference evidence="1 2" key="1">
    <citation type="submission" date="2019-08" db="EMBL/GenBank/DDBJ databases">
        <title>In-depth cultivation of the pig gut microbiome towards novel bacterial diversity and tailored functional studies.</title>
        <authorList>
            <person name="Wylensek D."/>
            <person name="Hitch T.C.A."/>
            <person name="Clavel T."/>
        </authorList>
    </citation>
    <scope>NUCLEOTIDE SEQUENCE [LARGE SCALE GENOMIC DNA]</scope>
    <source>
        <strain evidence="1 2">LKV-178-WT-2G</strain>
    </source>
</reference>
<accession>A0A7X2T418</accession>
<sequence length="156" mass="18291">MNRYKAGQLFCIICIAVFMLFQFKQPSDSKKNFEDVVQKTIEKIDVSQFEQQDNLAMKRFLSLNPEEYENIIYYKDIDALKSREFVIVKFKNSKQASYFKLNIENRIENQINVFDGYAQDQADLLKEAVIDIQSNYALYVVLENAKEVDNAFLLAL</sequence>
<evidence type="ECO:0000313" key="2">
    <source>
        <dbReference type="Proteomes" id="UP000470082"/>
    </source>
</evidence>
<dbReference type="AlphaFoldDB" id="A0A7X2T418"/>
<keyword evidence="2" id="KW-1185">Reference proteome</keyword>
<evidence type="ECO:0000313" key="1">
    <source>
        <dbReference type="EMBL" id="MSS01311.1"/>
    </source>
</evidence>
<proteinExistence type="predicted"/>
<gene>
    <name evidence="1" type="ORF">FYJ50_04200</name>
</gene>
<protein>
    <submittedName>
        <fullName evidence="1">DUF4358 domain-containing protein</fullName>
    </submittedName>
</protein>
<dbReference type="EMBL" id="VUMM01000005">
    <property type="protein sequence ID" value="MSS01311.1"/>
    <property type="molecule type" value="Genomic_DNA"/>
</dbReference>
<comment type="caution">
    <text evidence="1">The sequence shown here is derived from an EMBL/GenBank/DDBJ whole genome shotgun (WGS) entry which is preliminary data.</text>
</comment>
<organism evidence="1 2">
    <name type="scientific">Floccifex porci</name>
    <dbReference type="NCBI Taxonomy" id="2606629"/>
    <lineage>
        <taxon>Bacteria</taxon>
        <taxon>Bacillati</taxon>
        <taxon>Bacillota</taxon>
        <taxon>Erysipelotrichia</taxon>
        <taxon>Erysipelotrichales</taxon>
        <taxon>Erysipelotrichaceae</taxon>
        <taxon>Floccifex</taxon>
    </lineage>
</organism>
<dbReference type="RefSeq" id="WP_154459789.1">
    <property type="nucleotide sequence ID" value="NZ_JAQYTQ010000039.1"/>
</dbReference>
<dbReference type="InterPro" id="IPR025648">
    <property type="entry name" value="DUF4358"/>
</dbReference>
<name>A0A7X2T418_9FIRM</name>
<dbReference type="Pfam" id="PF14270">
    <property type="entry name" value="DUF4358"/>
    <property type="match status" value="1"/>
</dbReference>
<dbReference type="Proteomes" id="UP000470082">
    <property type="component" value="Unassembled WGS sequence"/>
</dbReference>